<name>A0A0A9EQ13_ARUDO</name>
<proteinExistence type="predicted"/>
<protein>
    <submittedName>
        <fullName evidence="1">Uncharacterized protein</fullName>
    </submittedName>
</protein>
<dbReference type="AlphaFoldDB" id="A0A0A9EQ13"/>
<dbReference type="EMBL" id="GBRH01195719">
    <property type="protein sequence ID" value="JAE02177.1"/>
    <property type="molecule type" value="Transcribed_RNA"/>
</dbReference>
<reference evidence="1" key="1">
    <citation type="submission" date="2014-09" db="EMBL/GenBank/DDBJ databases">
        <authorList>
            <person name="Magalhaes I.L.F."/>
            <person name="Oliveira U."/>
            <person name="Santos F.R."/>
            <person name="Vidigal T.H.D.A."/>
            <person name="Brescovit A.D."/>
            <person name="Santos A.J."/>
        </authorList>
    </citation>
    <scope>NUCLEOTIDE SEQUENCE</scope>
    <source>
        <tissue evidence="1">Shoot tissue taken approximately 20 cm above the soil surface</tissue>
    </source>
</reference>
<reference evidence="1" key="2">
    <citation type="journal article" date="2015" name="Data Brief">
        <title>Shoot transcriptome of the giant reed, Arundo donax.</title>
        <authorList>
            <person name="Barrero R.A."/>
            <person name="Guerrero F.D."/>
            <person name="Moolhuijzen P."/>
            <person name="Goolsby J.A."/>
            <person name="Tidwell J."/>
            <person name="Bellgard S.E."/>
            <person name="Bellgard M.I."/>
        </authorList>
    </citation>
    <scope>NUCLEOTIDE SEQUENCE</scope>
    <source>
        <tissue evidence="1">Shoot tissue taken approximately 20 cm above the soil surface</tissue>
    </source>
</reference>
<accession>A0A0A9EQ13</accession>
<evidence type="ECO:0000313" key="1">
    <source>
        <dbReference type="EMBL" id="JAE02177.1"/>
    </source>
</evidence>
<organism evidence="1">
    <name type="scientific">Arundo donax</name>
    <name type="common">Giant reed</name>
    <name type="synonym">Donax arundinaceus</name>
    <dbReference type="NCBI Taxonomy" id="35708"/>
    <lineage>
        <taxon>Eukaryota</taxon>
        <taxon>Viridiplantae</taxon>
        <taxon>Streptophyta</taxon>
        <taxon>Embryophyta</taxon>
        <taxon>Tracheophyta</taxon>
        <taxon>Spermatophyta</taxon>
        <taxon>Magnoliopsida</taxon>
        <taxon>Liliopsida</taxon>
        <taxon>Poales</taxon>
        <taxon>Poaceae</taxon>
        <taxon>PACMAD clade</taxon>
        <taxon>Arundinoideae</taxon>
        <taxon>Arundineae</taxon>
        <taxon>Arundo</taxon>
    </lineage>
</organism>
<sequence>MMLSLHSNTETSTFSYLPTSLIEVSRVL</sequence>